<gene>
    <name evidence="2" type="ORF">CP523_09950</name>
    <name evidence="3" type="ORF">NH397_02290</name>
</gene>
<keyword evidence="5" id="KW-1185">Reference proteome</keyword>
<dbReference type="GeneID" id="303561001"/>
<dbReference type="EMBL" id="CP099799">
    <property type="protein sequence ID" value="USS01293.1"/>
    <property type="molecule type" value="Genomic_DNA"/>
</dbReference>
<dbReference type="EMBL" id="CP023671">
    <property type="protein sequence ID" value="AYE34699.1"/>
    <property type="molecule type" value="Genomic_DNA"/>
</dbReference>
<dbReference type="Pfam" id="PF00561">
    <property type="entry name" value="Abhydrolase_1"/>
    <property type="match status" value="1"/>
</dbReference>
<dbReference type="InterPro" id="IPR029058">
    <property type="entry name" value="AB_hydrolase_fold"/>
</dbReference>
<evidence type="ECO:0000313" key="5">
    <source>
        <dbReference type="Proteomes" id="UP001055437"/>
    </source>
</evidence>
<dbReference type="RefSeq" id="WP_066676547.1">
    <property type="nucleotide sequence ID" value="NZ_CABMIZ010000017.1"/>
</dbReference>
<dbReference type="GO" id="GO:0016787">
    <property type="term" value="F:hydrolase activity"/>
    <property type="evidence" value="ECO:0007669"/>
    <property type="project" value="UniProtKB-KW"/>
</dbReference>
<accession>A0A9N7JM29</accession>
<reference evidence="3" key="2">
    <citation type="submission" date="2022-06" db="EMBL/GenBank/DDBJ databases">
        <authorList>
            <person name="Holder M.E."/>
            <person name="Ajami N.J."/>
            <person name="Petrosino J.F."/>
        </authorList>
    </citation>
    <scope>NUCLEOTIDE SEQUENCE</scope>
    <source>
        <strain evidence="3">RMA 8861</strain>
    </source>
</reference>
<dbReference type="Proteomes" id="UP000280586">
    <property type="component" value="Chromosome"/>
</dbReference>
<dbReference type="KEGG" id="csep:CP523_09950"/>
<dbReference type="OrthoDB" id="59888at2"/>
<dbReference type="Proteomes" id="UP001055437">
    <property type="component" value="Chromosome"/>
</dbReference>
<organism evidence="2 4">
    <name type="scientific">Clostridium septicum</name>
    <dbReference type="NCBI Taxonomy" id="1504"/>
    <lineage>
        <taxon>Bacteria</taxon>
        <taxon>Bacillati</taxon>
        <taxon>Bacillota</taxon>
        <taxon>Clostridia</taxon>
        <taxon>Eubacteriales</taxon>
        <taxon>Clostridiaceae</taxon>
        <taxon>Clostridium</taxon>
    </lineage>
</organism>
<proteinExistence type="predicted"/>
<evidence type="ECO:0000313" key="2">
    <source>
        <dbReference type="EMBL" id="AYE34699.1"/>
    </source>
</evidence>
<feature type="domain" description="AB hydrolase-1" evidence="1">
    <location>
        <begin position="85"/>
        <end position="184"/>
    </location>
</feature>
<dbReference type="SUPFAM" id="SSF53474">
    <property type="entry name" value="alpha/beta-Hydrolases"/>
    <property type="match status" value="1"/>
</dbReference>
<dbReference type="Gene3D" id="3.40.50.1820">
    <property type="entry name" value="alpha/beta hydrolase"/>
    <property type="match status" value="1"/>
</dbReference>
<protein>
    <submittedName>
        <fullName evidence="2">Alpha/beta hydrolase</fullName>
    </submittedName>
</protein>
<sequence>MKLLPHSNGLYKVNMKKPMKPKDIAKRTLIVIGILLLLGLVFQNISNFIAKETLKDRVDYTRVDDKRVDYIVKGEGKHTIIFDGAIGGNLNQWNDVCDKLLSEYDDITVFVYNRRGYGFSDGGQDRTPLEQAHDLKILLRKAALSPPYILVGEEYGSLVLGNFAKEYKETVAGVVLVNPIVEEKIKEKDFKRGFTLEKIRRKIEHLGSYIGLTTLLDQLNLDTKVYGFEDKLQGEKLEEFKVHRTKSNYTSAVYNELNNVSKGLSDSQETGVLSGIPYYVIAKEGQESLERLGDEDLTKVYKTNSNSNFISIEDPDAVVIGIRQVIKKVNDMERRNKKSS</sequence>
<dbReference type="AlphaFoldDB" id="A0A9N7JM29"/>
<evidence type="ECO:0000313" key="3">
    <source>
        <dbReference type="EMBL" id="USS01293.1"/>
    </source>
</evidence>
<keyword evidence="2" id="KW-0378">Hydrolase</keyword>
<dbReference type="InterPro" id="IPR000073">
    <property type="entry name" value="AB_hydrolase_1"/>
</dbReference>
<evidence type="ECO:0000313" key="4">
    <source>
        <dbReference type="Proteomes" id="UP000280586"/>
    </source>
</evidence>
<reference evidence="2 4" key="1">
    <citation type="submission" date="2017-09" db="EMBL/GenBank/DDBJ databases">
        <authorList>
            <person name="Thomas P."/>
            <person name="Seyboldt C."/>
        </authorList>
    </citation>
    <scope>NUCLEOTIDE SEQUENCE [LARGE SCALE GENOMIC DNA]</scope>
    <source>
        <strain evidence="2 4">DSM 7534</strain>
    </source>
</reference>
<name>A0A9N7JM29_CLOSE</name>
<evidence type="ECO:0000259" key="1">
    <source>
        <dbReference type="Pfam" id="PF00561"/>
    </source>
</evidence>